<dbReference type="Gene3D" id="3.20.20.80">
    <property type="entry name" value="Glycosidases"/>
    <property type="match status" value="1"/>
</dbReference>
<evidence type="ECO:0000313" key="4">
    <source>
        <dbReference type="EMBL" id="BAK22262.1"/>
    </source>
</evidence>
<dbReference type="AlphaFoldDB" id="F3YCN4"/>
<dbReference type="RefSeq" id="WP_013774698.1">
    <property type="nucleotide sequence ID" value="NC_015517.1"/>
</dbReference>
<evidence type="ECO:0000259" key="2">
    <source>
        <dbReference type="Pfam" id="PF01471"/>
    </source>
</evidence>
<dbReference type="InterPro" id="IPR036365">
    <property type="entry name" value="PGBD-like_sf"/>
</dbReference>
<feature type="transmembrane region" description="Helical" evidence="1">
    <location>
        <begin position="687"/>
        <end position="708"/>
    </location>
</feature>
<dbReference type="KEGG" id="mps:MPTP_1868"/>
<keyword evidence="1" id="KW-0812">Transmembrane</keyword>
<dbReference type="OrthoDB" id="1795295at2"/>
<geneLocation type="plasmid" evidence="4 5">
    <name>pMP1</name>
</geneLocation>
<keyword evidence="4" id="KW-0614">Plasmid</keyword>
<dbReference type="InterPro" id="IPR017853">
    <property type="entry name" value="GH"/>
</dbReference>
<dbReference type="InterPro" id="IPR002477">
    <property type="entry name" value="Peptidoglycan-bd-like"/>
</dbReference>
<name>F3YCN4_MELPT</name>
<gene>
    <name evidence="4" type="ordered locus">MPTP_1868</name>
</gene>
<dbReference type="CDD" id="cd06418">
    <property type="entry name" value="GH25_BacA-like"/>
    <property type="match status" value="1"/>
</dbReference>
<feature type="domain" description="Rv2525c-like glycoside hydrolase-like" evidence="3">
    <location>
        <begin position="307"/>
        <end position="481"/>
    </location>
</feature>
<proteinExistence type="predicted"/>
<feature type="domain" description="Peptidoglycan binding-like" evidence="2">
    <location>
        <begin position="83"/>
        <end position="140"/>
    </location>
</feature>
<keyword evidence="5" id="KW-1185">Reference proteome</keyword>
<dbReference type="EMBL" id="AP012201">
    <property type="protein sequence ID" value="BAK22262.1"/>
    <property type="molecule type" value="Genomic_DNA"/>
</dbReference>
<reference key="2">
    <citation type="submission" date="2011-04" db="EMBL/GenBank/DDBJ databases">
        <title>Whole genome sequence of Melissococcus plutonius ATCC 35311.</title>
        <authorList>
            <person name="Okumura K."/>
            <person name="Arai R."/>
            <person name="Osaki M."/>
            <person name="Okura M."/>
            <person name="Kirikae T."/>
            <person name="Takamatsu D."/>
            <person name="Akiyama T."/>
        </authorList>
    </citation>
    <scope>NUCLEOTIDE SEQUENCE</scope>
    <source>
        <strain>ATCC 35311</strain>
    </source>
</reference>
<dbReference type="InterPro" id="IPR036366">
    <property type="entry name" value="PGBDSf"/>
</dbReference>
<evidence type="ECO:0000256" key="1">
    <source>
        <dbReference type="SAM" id="Phobius"/>
    </source>
</evidence>
<dbReference type="Proteomes" id="UP000008456">
    <property type="component" value="Plasmid pMP1"/>
</dbReference>
<dbReference type="Gene3D" id="1.10.101.10">
    <property type="entry name" value="PGBD-like superfamily/PGBD"/>
    <property type="match status" value="1"/>
</dbReference>
<dbReference type="Pfam" id="PF01471">
    <property type="entry name" value="PG_binding_1"/>
    <property type="match status" value="1"/>
</dbReference>
<dbReference type="InterPro" id="IPR015020">
    <property type="entry name" value="Rv2525c-like_Glyco_Hydro-like"/>
</dbReference>
<evidence type="ECO:0000313" key="5">
    <source>
        <dbReference type="Proteomes" id="UP000008456"/>
    </source>
</evidence>
<dbReference type="Pfam" id="PF08924">
    <property type="entry name" value="Rv2525c_GlyHyd-like"/>
    <property type="match status" value="1"/>
</dbReference>
<keyword evidence="1" id="KW-0472">Membrane</keyword>
<protein>
    <submittedName>
        <fullName evidence="4">Uncharacterized protein</fullName>
    </submittedName>
</protein>
<dbReference type="HOGENOM" id="CLU_020307_1_0_9"/>
<dbReference type="SUPFAM" id="SSF51445">
    <property type="entry name" value="(Trans)glycosidases"/>
    <property type="match status" value="1"/>
</dbReference>
<organism evidence="4 5">
    <name type="scientific">Melissococcus plutonius (strain ATCC 35311 / DSM 29964 / CIP 104052 / LMG 20360 / NCIMB 702443)</name>
    <dbReference type="NCBI Taxonomy" id="940190"/>
    <lineage>
        <taxon>Bacteria</taxon>
        <taxon>Bacillati</taxon>
        <taxon>Bacillota</taxon>
        <taxon>Bacilli</taxon>
        <taxon>Lactobacillales</taxon>
        <taxon>Enterococcaceae</taxon>
        <taxon>Melissococcus</taxon>
    </lineage>
</organism>
<keyword evidence="1" id="KW-1133">Transmembrane helix</keyword>
<dbReference type="SUPFAM" id="SSF47090">
    <property type="entry name" value="PGBD-like"/>
    <property type="match status" value="2"/>
</dbReference>
<reference evidence="4 5" key="1">
    <citation type="journal article" date="2011" name="J. Bacteriol.">
        <title>Complete genome sequence of Melissococcus plutonius ATCC 35311.</title>
        <authorList>
            <person name="Okumura K."/>
            <person name="Arai R."/>
            <person name="Okura M."/>
            <person name="Kirikae T."/>
            <person name="Takamatsu D."/>
            <person name="Osaki M."/>
            <person name="Miyoshi-Akiyama T."/>
        </authorList>
    </citation>
    <scope>NUCLEOTIDE SEQUENCE [LARGE SCALE GENOMIC DNA]</scope>
    <source>
        <strain evidence="5">ATCC 35311 / CIP 104052 / LMG 20360 / NCIMB 702443</strain>
        <plasmid evidence="5">pMP1</plasmid>
    </source>
</reference>
<sequence length="725" mass="79525">MDQMVLATQKWLNKTYGSVNGFNKVAENGRTGWPTIFALRRALQHEMGITALSDNFGPTTERLFKEQVEPTFNGKGTPKTNIVKILQGGFWCKGINPRVSGSEALDGMYTKFTKEAVEKFQKMAGLSPDGYLSTMLMKALLDMSAFALLGDANIRLMQQELNRKYNAYFGLLPCDGIYQRETNQALIYALQAEIGMDTETANGNYGPGTTAKTPTLVEGNSGNFVKILQWALYVNGFNKSGSFNGSFTSEVGQEVKKFREFMNLNPYTTIADMTVIKGLLSSAGNTDRSATACDMATQLNKQQVQLLKDKGYSIIGRYLTGSVGTGANKKDKNLTTSEIQNITDAGLNIFPIYQDGGWEESYFNKENGAKDGQLAHQAAFNLGFPYGTTIYFAVDVDIQDGDIAGTVLPYIKKVQSVLASKGMYQTGIYGTRNVCQRAVDTGAVKSCFISDMSTGFSGNLGFSMPKEWAFDQFYEHEDLGFPIDKVAVSYRDSGVNQFNTTEESLVQQQAAQLLKKLKWTTLDTVNINLNTEYHIVPTFSVDVYFKVAASWENNNPKAGYSLVVSNGNVDKIKYSDPLQEELNKYSDILKLQGDQQIETVINSLAPTIGNGVIETGICARDGKIGMKFIIKKQIKETIEGHEIQTSLTLTAEIYTTPLNPAPIPVPKYKELYNDIVEGLSTINWGKVALGMGALALMGIAITVAAALAPAIAEFIEGIFTVLNLV</sequence>
<accession>F3YCN4</accession>
<evidence type="ECO:0000259" key="3">
    <source>
        <dbReference type="Pfam" id="PF08924"/>
    </source>
</evidence>